<evidence type="ECO:0000259" key="3">
    <source>
        <dbReference type="PROSITE" id="PS50158"/>
    </source>
</evidence>
<feature type="region of interest" description="Disordered" evidence="2">
    <location>
        <begin position="156"/>
        <end position="175"/>
    </location>
</feature>
<dbReference type="Pfam" id="PF03732">
    <property type="entry name" value="Retrotrans_gag"/>
    <property type="match status" value="1"/>
</dbReference>
<dbReference type="AlphaFoldDB" id="A0AAE1LE67"/>
<keyword evidence="1" id="KW-0862">Zinc</keyword>
<dbReference type="PROSITE" id="PS50158">
    <property type="entry name" value="ZF_CCHC"/>
    <property type="match status" value="1"/>
</dbReference>
<dbReference type="EMBL" id="JAHWGI010000590">
    <property type="protein sequence ID" value="KAK3916761.1"/>
    <property type="molecule type" value="Genomic_DNA"/>
</dbReference>
<feature type="region of interest" description="Disordered" evidence="2">
    <location>
        <begin position="465"/>
        <end position="494"/>
    </location>
</feature>
<accession>A0AAE1LE67</accession>
<keyword evidence="1" id="KW-0863">Zinc-finger</keyword>
<keyword evidence="1" id="KW-0479">Metal-binding</keyword>
<evidence type="ECO:0000256" key="2">
    <source>
        <dbReference type="SAM" id="MobiDB-lite"/>
    </source>
</evidence>
<name>A0AAE1LE67_9NEOP</name>
<feature type="domain" description="CCHC-type" evidence="3">
    <location>
        <begin position="422"/>
        <end position="435"/>
    </location>
</feature>
<dbReference type="Gene3D" id="4.10.60.10">
    <property type="entry name" value="Zinc finger, CCHC-type"/>
    <property type="match status" value="1"/>
</dbReference>
<evidence type="ECO:0000313" key="5">
    <source>
        <dbReference type="Proteomes" id="UP001219518"/>
    </source>
</evidence>
<dbReference type="GO" id="GO:0008270">
    <property type="term" value="F:zinc ion binding"/>
    <property type="evidence" value="ECO:0007669"/>
    <property type="project" value="UniProtKB-KW"/>
</dbReference>
<dbReference type="InterPro" id="IPR036875">
    <property type="entry name" value="Znf_CCHC_sf"/>
</dbReference>
<gene>
    <name evidence="4" type="ORF">KUF71_025860</name>
</gene>
<reference evidence="4" key="2">
    <citation type="journal article" date="2023" name="BMC Genomics">
        <title>Pest status, molecular evolution, and epigenetic factors derived from the genome assembly of Frankliniella fusca, a thysanopteran phytovirus vector.</title>
        <authorList>
            <person name="Catto M.A."/>
            <person name="Labadie P.E."/>
            <person name="Jacobson A.L."/>
            <person name="Kennedy G.G."/>
            <person name="Srinivasan R."/>
            <person name="Hunt B.G."/>
        </authorList>
    </citation>
    <scope>NUCLEOTIDE SEQUENCE</scope>
    <source>
        <strain evidence="4">PL_HMW_Pooled</strain>
    </source>
</reference>
<proteinExistence type="predicted"/>
<protein>
    <submittedName>
        <fullName evidence="4">Activity-regulated cytoskeleton associated protein 2</fullName>
    </submittedName>
</protein>
<evidence type="ECO:0000313" key="4">
    <source>
        <dbReference type="EMBL" id="KAK3916761.1"/>
    </source>
</evidence>
<keyword evidence="5" id="KW-1185">Reference proteome</keyword>
<evidence type="ECO:0000256" key="1">
    <source>
        <dbReference type="PROSITE-ProRule" id="PRU00047"/>
    </source>
</evidence>
<dbReference type="InterPro" id="IPR001878">
    <property type="entry name" value="Znf_CCHC"/>
</dbReference>
<dbReference type="InterPro" id="IPR005162">
    <property type="entry name" value="Retrotrans_gag_dom"/>
</dbReference>
<dbReference type="GO" id="GO:0003676">
    <property type="term" value="F:nucleic acid binding"/>
    <property type="evidence" value="ECO:0007669"/>
    <property type="project" value="InterPro"/>
</dbReference>
<sequence length="494" mass="54477">MAYNNRLRSDELKYECGVRGRRQVGDVTVASMRKVLAALLAEEGNGVEHPDALLPVDVEEELSVMDAKLTELSTTIEVLAEEADDSSAARVRALMSHSNRRLSRLLGHCGAGERGRVKGMLTTLKEAVHKFRLAGEGAVYNASSVSTVSSESSVASAHTVHSPPPSVHSASSVSSVNSDKTVVSSTSAASKAKAKEPKVKSIAKKPIDFQKWGLTYSGAENTSVLSFILDAEEKAESRGLDKKYLLRGVPEFLTGRAKVWFRTVKEQIDSWEEMKTFLRTEFLPVDYSDNLWEEVRGRLQGEQESIGCYIANMLSLFERLALMGRIKEEVKLNIIVKNLAPFYVKGLVNTKVLSISHLRSLGRDLENAKFRVERYDSSRRTPLMEPEFAYKGKGKKVLVHEAVTEPEVAAVRGPGGRPPLSCWRCSAPGHRFRECSTKGDFPRFCYGCGKKEVVLTTCPTCRNRPLRPPRVEADAGASPGGNPSSSSWDEENPW</sequence>
<dbReference type="Proteomes" id="UP001219518">
    <property type="component" value="Unassembled WGS sequence"/>
</dbReference>
<dbReference type="SUPFAM" id="SSF57756">
    <property type="entry name" value="Retrovirus zinc finger-like domains"/>
    <property type="match status" value="1"/>
</dbReference>
<feature type="compositionally biased region" description="Low complexity" evidence="2">
    <location>
        <begin position="475"/>
        <end position="487"/>
    </location>
</feature>
<comment type="caution">
    <text evidence="4">The sequence shown here is derived from an EMBL/GenBank/DDBJ whole genome shotgun (WGS) entry which is preliminary data.</text>
</comment>
<reference evidence="4" key="1">
    <citation type="submission" date="2021-07" db="EMBL/GenBank/DDBJ databases">
        <authorList>
            <person name="Catto M.A."/>
            <person name="Jacobson A."/>
            <person name="Kennedy G."/>
            <person name="Labadie P."/>
            <person name="Hunt B.G."/>
            <person name="Srinivasan R."/>
        </authorList>
    </citation>
    <scope>NUCLEOTIDE SEQUENCE</scope>
    <source>
        <strain evidence="4">PL_HMW_Pooled</strain>
        <tissue evidence="4">Head</tissue>
    </source>
</reference>
<organism evidence="4 5">
    <name type="scientific">Frankliniella fusca</name>
    <dbReference type="NCBI Taxonomy" id="407009"/>
    <lineage>
        <taxon>Eukaryota</taxon>
        <taxon>Metazoa</taxon>
        <taxon>Ecdysozoa</taxon>
        <taxon>Arthropoda</taxon>
        <taxon>Hexapoda</taxon>
        <taxon>Insecta</taxon>
        <taxon>Pterygota</taxon>
        <taxon>Neoptera</taxon>
        <taxon>Paraneoptera</taxon>
        <taxon>Thysanoptera</taxon>
        <taxon>Terebrantia</taxon>
        <taxon>Thripoidea</taxon>
        <taxon>Thripidae</taxon>
        <taxon>Frankliniella</taxon>
    </lineage>
</organism>